<dbReference type="Proteomes" id="UP000887564">
    <property type="component" value="Unplaced"/>
</dbReference>
<reference evidence="3" key="1">
    <citation type="submission" date="2022-11" db="UniProtKB">
        <authorList>
            <consortium name="WormBaseParasite"/>
        </authorList>
    </citation>
    <scope>IDENTIFICATION</scope>
</reference>
<dbReference type="WBParaSite" id="PEQ_0001200601-mRNA-1">
    <property type="protein sequence ID" value="PEQ_0001200601-mRNA-1"/>
    <property type="gene ID" value="PEQ_0001200601"/>
</dbReference>
<dbReference type="AlphaFoldDB" id="A0A914SD63"/>
<keyword evidence="1" id="KW-0812">Transmembrane</keyword>
<evidence type="ECO:0000256" key="1">
    <source>
        <dbReference type="SAM" id="Phobius"/>
    </source>
</evidence>
<proteinExistence type="predicted"/>
<keyword evidence="1" id="KW-1133">Transmembrane helix</keyword>
<evidence type="ECO:0000313" key="3">
    <source>
        <dbReference type="WBParaSite" id="PEQ_0001200601-mRNA-1"/>
    </source>
</evidence>
<accession>A0A914SD63</accession>
<name>A0A914SD63_PAREQ</name>
<feature type="transmembrane region" description="Helical" evidence="1">
    <location>
        <begin position="66"/>
        <end position="91"/>
    </location>
</feature>
<keyword evidence="1" id="KW-0472">Membrane</keyword>
<evidence type="ECO:0000313" key="2">
    <source>
        <dbReference type="Proteomes" id="UP000887564"/>
    </source>
</evidence>
<organism evidence="2 3">
    <name type="scientific">Parascaris equorum</name>
    <name type="common">Equine roundworm</name>
    <dbReference type="NCBI Taxonomy" id="6256"/>
    <lineage>
        <taxon>Eukaryota</taxon>
        <taxon>Metazoa</taxon>
        <taxon>Ecdysozoa</taxon>
        <taxon>Nematoda</taxon>
        <taxon>Chromadorea</taxon>
        <taxon>Rhabditida</taxon>
        <taxon>Spirurina</taxon>
        <taxon>Ascaridomorpha</taxon>
        <taxon>Ascaridoidea</taxon>
        <taxon>Ascarididae</taxon>
        <taxon>Parascaris</taxon>
    </lineage>
</organism>
<keyword evidence="2" id="KW-1185">Reference proteome</keyword>
<protein>
    <submittedName>
        <fullName evidence="3">Uncharacterized protein</fullName>
    </submittedName>
</protein>
<sequence length="109" mass="12581">MMCIAGRFEMMAERERLNADSIEVDSEKRLNMSNCCAQTSREFHDRVKHRCAAFLDAYVKLITNGMFAFGVFCFWIVFIAFSVIVSGLILYHSSDTLLKIYPILVDMYC</sequence>